<dbReference type="InterPro" id="IPR017517">
    <property type="entry name" value="Maleyloyr_isom"/>
</dbReference>
<dbReference type="RefSeq" id="WP_386429359.1">
    <property type="nucleotide sequence ID" value="NZ_JBHSBB010000010.1"/>
</dbReference>
<name>A0ABV8HMK3_9ACTN</name>
<accession>A0ABV8HMK3</accession>
<dbReference type="NCBIfam" id="TIGR03086">
    <property type="entry name" value="TIGR03086 family metal-binding protein"/>
    <property type="match status" value="1"/>
</dbReference>
<evidence type="ECO:0000313" key="3">
    <source>
        <dbReference type="Proteomes" id="UP001595765"/>
    </source>
</evidence>
<reference evidence="3" key="1">
    <citation type="journal article" date="2019" name="Int. J. Syst. Evol. Microbiol.">
        <title>The Global Catalogue of Microorganisms (GCM) 10K type strain sequencing project: providing services to taxonomists for standard genome sequencing and annotation.</title>
        <authorList>
            <consortium name="The Broad Institute Genomics Platform"/>
            <consortium name="The Broad Institute Genome Sequencing Center for Infectious Disease"/>
            <person name="Wu L."/>
            <person name="Ma J."/>
        </authorList>
    </citation>
    <scope>NUCLEOTIDE SEQUENCE [LARGE SCALE GENOMIC DNA]</scope>
    <source>
        <strain evidence="3">CGMCC 4.7237</strain>
    </source>
</reference>
<evidence type="ECO:0000313" key="2">
    <source>
        <dbReference type="EMBL" id="MFC4032413.1"/>
    </source>
</evidence>
<dbReference type="Gene3D" id="1.20.120.450">
    <property type="entry name" value="dinb family like domain"/>
    <property type="match status" value="1"/>
</dbReference>
<gene>
    <name evidence="2" type="ORF">ACFO3J_13080</name>
</gene>
<dbReference type="InterPro" id="IPR017520">
    <property type="entry name" value="CHP03086"/>
</dbReference>
<feature type="domain" description="Mycothiol-dependent maleylpyruvate isomerase metal-binding" evidence="1">
    <location>
        <begin position="13"/>
        <end position="136"/>
    </location>
</feature>
<keyword evidence="3" id="KW-1185">Reference proteome</keyword>
<dbReference type="Proteomes" id="UP001595765">
    <property type="component" value="Unassembled WGS sequence"/>
</dbReference>
<dbReference type="InterPro" id="IPR024344">
    <property type="entry name" value="MDMPI_metal-binding"/>
</dbReference>
<proteinExistence type="predicted"/>
<sequence length="196" mass="20733">MVGLKRAVRLLEDAVHYGLQTVEGVGPDALSRPTPCSGWDLDTLLCHVNDSMSALREGAEDRCIELNPAPGRGRVPGGRSTELVGAFRDGALDLLVAWRRMAVGQPGMEVGELSLADETVAFVGAVEIAVHGWDIAEACGLHRPIPTPLALAMLQWAPLFVDNGARPLLFAAPVPISPTASPSDRLVAYLGRRPGG</sequence>
<comment type="caution">
    <text evidence="2">The sequence shown here is derived from an EMBL/GenBank/DDBJ whole genome shotgun (WGS) entry which is preliminary data.</text>
</comment>
<dbReference type="SUPFAM" id="SSF109854">
    <property type="entry name" value="DinB/YfiT-like putative metalloenzymes"/>
    <property type="match status" value="1"/>
</dbReference>
<protein>
    <submittedName>
        <fullName evidence="2">TIGR03086 family metal-binding protein</fullName>
    </submittedName>
</protein>
<dbReference type="NCBIfam" id="TIGR03083">
    <property type="entry name" value="maleylpyruvate isomerase family mycothiol-dependent enzyme"/>
    <property type="match status" value="1"/>
</dbReference>
<evidence type="ECO:0000259" key="1">
    <source>
        <dbReference type="Pfam" id="PF11716"/>
    </source>
</evidence>
<dbReference type="EMBL" id="JBHSBB010000010">
    <property type="protein sequence ID" value="MFC4032413.1"/>
    <property type="molecule type" value="Genomic_DNA"/>
</dbReference>
<dbReference type="Pfam" id="PF11716">
    <property type="entry name" value="MDMPI_N"/>
    <property type="match status" value="1"/>
</dbReference>
<dbReference type="InterPro" id="IPR034660">
    <property type="entry name" value="DinB/YfiT-like"/>
</dbReference>
<organism evidence="2 3">
    <name type="scientific">Streptomyces polygonati</name>
    <dbReference type="NCBI Taxonomy" id="1617087"/>
    <lineage>
        <taxon>Bacteria</taxon>
        <taxon>Bacillati</taxon>
        <taxon>Actinomycetota</taxon>
        <taxon>Actinomycetes</taxon>
        <taxon>Kitasatosporales</taxon>
        <taxon>Streptomycetaceae</taxon>
        <taxon>Streptomyces</taxon>
    </lineage>
</organism>